<feature type="transmembrane region" description="Helical" evidence="1">
    <location>
        <begin position="97"/>
        <end position="116"/>
    </location>
</feature>
<feature type="transmembrane region" description="Helical" evidence="1">
    <location>
        <begin position="204"/>
        <end position="224"/>
    </location>
</feature>
<dbReference type="KEGG" id="wjo:FOL01_0052"/>
<dbReference type="AlphaFoldDB" id="A0A1L6R8N6"/>
<keyword evidence="3" id="KW-1185">Reference proteome</keyword>
<keyword evidence="1" id="KW-0812">Transmembrane</keyword>
<feature type="transmembrane region" description="Helical" evidence="1">
    <location>
        <begin position="136"/>
        <end position="166"/>
    </location>
</feature>
<evidence type="ECO:0000256" key="1">
    <source>
        <dbReference type="SAM" id="Phobius"/>
    </source>
</evidence>
<evidence type="ECO:0000313" key="3">
    <source>
        <dbReference type="Proteomes" id="UP000185473"/>
    </source>
</evidence>
<feature type="transmembrane region" description="Helical" evidence="1">
    <location>
        <begin position="178"/>
        <end position="198"/>
    </location>
</feature>
<dbReference type="RefSeq" id="WP_075268773.1">
    <property type="nucleotide sequence ID" value="NZ_CP014332.1"/>
</dbReference>
<gene>
    <name evidence="2" type="ORF">FOL01_0052</name>
</gene>
<name>A0A1L6R8N6_9LACO</name>
<dbReference type="Proteomes" id="UP000185473">
    <property type="component" value="Chromosome"/>
</dbReference>
<evidence type="ECO:0000313" key="2">
    <source>
        <dbReference type="EMBL" id="APS40911.1"/>
    </source>
</evidence>
<organism evidence="2 3">
    <name type="scientific">Weissella jogaejeotgali</name>
    <dbReference type="NCBI Taxonomy" id="1631871"/>
    <lineage>
        <taxon>Bacteria</taxon>
        <taxon>Bacillati</taxon>
        <taxon>Bacillota</taxon>
        <taxon>Bacilli</taxon>
        <taxon>Lactobacillales</taxon>
        <taxon>Lactobacillaceae</taxon>
        <taxon>Weissella</taxon>
    </lineage>
</organism>
<feature type="transmembrane region" description="Helical" evidence="1">
    <location>
        <begin position="56"/>
        <end position="76"/>
    </location>
</feature>
<dbReference type="InterPro" id="IPR007563">
    <property type="entry name" value="DUF554"/>
</dbReference>
<sequence>MFGTFFNVTMIILGSLIGSLTKKYIKPAYHTVLMQAIGLSAMVIGIHAVIKPFDQSTLPVLFIISLAIGGIVGTAINIQDRFDHTVQKFTNSDLSTGLATAILLYCFGSLSILGPIKAALQHDYTFLLTNGGLDFITSIVLSATFGLGIMWAAVVLFCWQGGLYLLALLFQSALSTTLLNELTIIGGILILASGLSVLEIKKINTLNLLPALLVPPIVLSIMHFI</sequence>
<protein>
    <submittedName>
        <fullName evidence="2">Putative transport protein</fullName>
    </submittedName>
</protein>
<dbReference type="PANTHER" id="PTHR36111:SF2">
    <property type="entry name" value="INNER MEMBRANE PROTEIN"/>
    <property type="match status" value="1"/>
</dbReference>
<proteinExistence type="predicted"/>
<accession>A0A1L6R8N6</accession>
<dbReference type="OrthoDB" id="9797976at2"/>
<feature type="transmembrane region" description="Helical" evidence="1">
    <location>
        <begin position="32"/>
        <end position="50"/>
    </location>
</feature>
<keyword evidence="1" id="KW-0472">Membrane</keyword>
<reference evidence="2 3" key="1">
    <citation type="submission" date="2016-02" db="EMBL/GenBank/DDBJ databases">
        <title>Complete Genome Sequence of Weissella jogaejeotgali FOL01.</title>
        <authorList>
            <person name="Lee J.-H."/>
            <person name="Ku H.-J."/>
        </authorList>
    </citation>
    <scope>NUCLEOTIDE SEQUENCE [LARGE SCALE GENOMIC DNA]</scope>
    <source>
        <strain evidence="2 3">FOL01</strain>
    </source>
</reference>
<feature type="transmembrane region" description="Helical" evidence="1">
    <location>
        <begin position="6"/>
        <end position="25"/>
    </location>
</feature>
<dbReference type="Pfam" id="PF04474">
    <property type="entry name" value="DUF554"/>
    <property type="match status" value="1"/>
</dbReference>
<keyword evidence="1" id="KW-1133">Transmembrane helix</keyword>
<dbReference type="PANTHER" id="PTHR36111">
    <property type="entry name" value="INNER MEMBRANE PROTEIN-RELATED"/>
    <property type="match status" value="1"/>
</dbReference>
<dbReference type="EMBL" id="CP014332">
    <property type="protein sequence ID" value="APS40911.1"/>
    <property type="molecule type" value="Genomic_DNA"/>
</dbReference>